<keyword evidence="5" id="KW-0413">Isomerase</keyword>
<dbReference type="PROSITE" id="PS50056">
    <property type="entry name" value="TYR_PHOSPHATASE_2"/>
    <property type="match status" value="1"/>
</dbReference>
<keyword evidence="3" id="KW-0378">Hydrolase</keyword>
<dbReference type="InterPro" id="IPR000387">
    <property type="entry name" value="Tyr_Pase_dom"/>
</dbReference>
<dbReference type="GO" id="GO:0003723">
    <property type="term" value="F:RNA binding"/>
    <property type="evidence" value="ECO:0007669"/>
    <property type="project" value="InterPro"/>
</dbReference>
<dbReference type="InterPro" id="IPR020094">
    <property type="entry name" value="TruA/RsuA/RluB/E/F_N"/>
</dbReference>
<dbReference type="InterPro" id="IPR020097">
    <property type="entry name" value="PsdUridine_synth_TruA_a/b_dom"/>
</dbReference>
<keyword evidence="2" id="KW-0819">tRNA processing</keyword>
<evidence type="ECO:0000256" key="1">
    <source>
        <dbReference type="ARBA" id="ARBA00009375"/>
    </source>
</evidence>
<dbReference type="Gene3D" id="3.30.70.660">
    <property type="entry name" value="Pseudouridine synthase I, catalytic domain, C-terminal subdomain"/>
    <property type="match status" value="1"/>
</dbReference>
<organism evidence="8">
    <name type="scientific">Culicoides sonorensis</name>
    <name type="common">Biting midge</name>
    <dbReference type="NCBI Taxonomy" id="179676"/>
    <lineage>
        <taxon>Eukaryota</taxon>
        <taxon>Metazoa</taxon>
        <taxon>Ecdysozoa</taxon>
        <taxon>Arthropoda</taxon>
        <taxon>Hexapoda</taxon>
        <taxon>Insecta</taxon>
        <taxon>Pterygota</taxon>
        <taxon>Neoptera</taxon>
        <taxon>Endopterygota</taxon>
        <taxon>Diptera</taxon>
        <taxon>Nematocera</taxon>
        <taxon>Chironomoidea</taxon>
        <taxon>Ceratopogonidae</taxon>
        <taxon>Ceratopogoninae</taxon>
        <taxon>Culicoides</taxon>
        <taxon>Monoculicoides</taxon>
    </lineage>
</organism>
<sequence length="799" mass="89852">MSLIRVFAGVSRSNSFTLAEILLVLEDRGDSKKFLLSGVSFFIACNLLCFTTNSSLSSVTRLSISFCENFSHSSKKFENACEELTSYSSFSFLLVLCKSISSSVDDGITAGFRRYLHYQLLPFQIRFQPNKGPSELLIVSHNVCKLNFGGADGRLKLASDRLNVFLQISQLKLLSSECSLVLCDSVDSEPLMLSVSENVDCILLQDMEIFLIIICIQTQIEQHHSTSVYFINFSYLGTTFRGIQRTVKVLENGTKTNDIYTVQGVIELALQRLRPINEIDSIISSRTDAGVHAISTTLHVDLERPDKKAYNPHYITSYLNTTFYKHQIPIRINSTLLIPADFPNFHCRHSAVGRSYLYRLAVPKPNEQSAVSKRDKNFSNRFIPIEEIDRCYFLQNANFNYEAVDQVLSLFVGTHDFRSFMGMSKEIKQKHCMFSIRKIHNLTFTQSQSLSTILNKTIVEKFYNFYDVRVTAKSFLYRQVRKIVGTLISVGYEKHTKKDVYELITIPGTHNWPSSIKLVPACGLYLCEVLYRTMSLLLSIQAMKEKLKSTNTIITTIDGKKINDNGEIISTSAHGYVVDTKPDKIPASIIEGLFLGSQDCVDITVLTVHHITNILSIGVEVDINFPRSIKRKFIECLDLPTTIIHDILNEACSFIDQVLKKGQKLLVHCNAGVSRSSTIIIGYLILYKNMNFCDAYSLVKSKRECIRPNDGFMKQLTFLLAGDGCSGSSVVSFESCSYKYFSVSVGSPLCRLSINHSKSELLVLLEIVVELRVFGIEVIVVAKLVEPVSLIVTPARLSA</sequence>
<dbReference type="HAMAP" id="MF_00171">
    <property type="entry name" value="TruA"/>
    <property type="match status" value="1"/>
</dbReference>
<dbReference type="SUPFAM" id="SSF55120">
    <property type="entry name" value="Pseudouridine synthase"/>
    <property type="match status" value="1"/>
</dbReference>
<dbReference type="PROSITE" id="PS50054">
    <property type="entry name" value="TYR_PHOSPHATASE_DUAL"/>
    <property type="match status" value="1"/>
</dbReference>
<dbReference type="PROSITE" id="PS00383">
    <property type="entry name" value="TYR_PHOSPHATASE_1"/>
    <property type="match status" value="1"/>
</dbReference>
<feature type="domain" description="Tyrosine specific protein phosphatases" evidence="7">
    <location>
        <begin position="645"/>
        <end position="703"/>
    </location>
</feature>
<dbReference type="Gene3D" id="3.30.70.580">
    <property type="entry name" value="Pseudouridine synthase I, catalytic domain, N-terminal subdomain"/>
    <property type="match status" value="1"/>
</dbReference>
<dbReference type="PANTHER" id="PTHR46377">
    <property type="entry name" value="DUAL SPECIFICITY PROTEIN PHOSPHATASE 19"/>
    <property type="match status" value="1"/>
</dbReference>
<dbReference type="GO" id="GO:0005737">
    <property type="term" value="C:cytoplasm"/>
    <property type="evidence" value="ECO:0007669"/>
    <property type="project" value="TreeGrafter"/>
</dbReference>
<dbReference type="SMART" id="SM00195">
    <property type="entry name" value="DSPc"/>
    <property type="match status" value="1"/>
</dbReference>
<dbReference type="InterPro" id="IPR016130">
    <property type="entry name" value="Tyr_Pase_AS"/>
</dbReference>
<dbReference type="EMBL" id="UFQT01000257">
    <property type="protein sequence ID" value="SSX22454.1"/>
    <property type="molecule type" value="Genomic_DNA"/>
</dbReference>
<dbReference type="CDD" id="cd14498">
    <property type="entry name" value="DSP"/>
    <property type="match status" value="1"/>
</dbReference>
<protein>
    <submittedName>
        <fullName evidence="8">CSON015638 protein</fullName>
    </submittedName>
</protein>
<evidence type="ECO:0000256" key="4">
    <source>
        <dbReference type="ARBA" id="ARBA00022912"/>
    </source>
</evidence>
<dbReference type="InterPro" id="IPR029021">
    <property type="entry name" value="Prot-tyrosine_phosphatase-like"/>
</dbReference>
<accession>A0A336LWW1</accession>
<feature type="domain" description="Tyrosine-protein phosphatase" evidence="6">
    <location>
        <begin position="585"/>
        <end position="725"/>
    </location>
</feature>
<dbReference type="PANTHER" id="PTHR46377:SF1">
    <property type="entry name" value="DUAL SPECIFICITY PROTEIN PHOSPHATASE 19"/>
    <property type="match status" value="1"/>
</dbReference>
<dbReference type="Pfam" id="PF01416">
    <property type="entry name" value="PseudoU_synth_1"/>
    <property type="match status" value="1"/>
</dbReference>
<proteinExistence type="inferred from homology"/>
<evidence type="ECO:0000259" key="6">
    <source>
        <dbReference type="PROSITE" id="PS50054"/>
    </source>
</evidence>
<dbReference type="VEuPathDB" id="VectorBase:CSON015638"/>
<dbReference type="SUPFAM" id="SSF52799">
    <property type="entry name" value="(Phosphotyrosine protein) phosphatases II"/>
    <property type="match status" value="1"/>
</dbReference>
<evidence type="ECO:0000256" key="2">
    <source>
        <dbReference type="ARBA" id="ARBA00022694"/>
    </source>
</evidence>
<dbReference type="GO" id="GO:0008579">
    <property type="term" value="F:JUN kinase phosphatase activity"/>
    <property type="evidence" value="ECO:0007669"/>
    <property type="project" value="TreeGrafter"/>
</dbReference>
<dbReference type="Gene3D" id="3.90.190.10">
    <property type="entry name" value="Protein tyrosine phosphatase superfamily"/>
    <property type="match status" value="1"/>
</dbReference>
<evidence type="ECO:0000256" key="3">
    <source>
        <dbReference type="ARBA" id="ARBA00022801"/>
    </source>
</evidence>
<comment type="similarity">
    <text evidence="1">Belongs to the tRNA pseudouridine synthase TruA family.</text>
</comment>
<dbReference type="InterPro" id="IPR020422">
    <property type="entry name" value="TYR_PHOSPHATASE_DUAL_dom"/>
</dbReference>
<keyword evidence="4" id="KW-0904">Protein phosphatase</keyword>
<dbReference type="GO" id="GO:0009982">
    <property type="term" value="F:pseudouridine synthase activity"/>
    <property type="evidence" value="ECO:0007669"/>
    <property type="project" value="InterPro"/>
</dbReference>
<evidence type="ECO:0000313" key="8">
    <source>
        <dbReference type="EMBL" id="SSX22454.1"/>
    </source>
</evidence>
<dbReference type="GO" id="GO:0008033">
    <property type="term" value="P:tRNA processing"/>
    <property type="evidence" value="ECO:0007669"/>
    <property type="project" value="UniProtKB-KW"/>
</dbReference>
<dbReference type="InterPro" id="IPR001406">
    <property type="entry name" value="PsdUridine_synth_TruA"/>
</dbReference>
<dbReference type="InterPro" id="IPR020103">
    <property type="entry name" value="PsdUridine_synth_cat_dom_sf"/>
</dbReference>
<evidence type="ECO:0000259" key="7">
    <source>
        <dbReference type="PROSITE" id="PS50056"/>
    </source>
</evidence>
<dbReference type="Pfam" id="PF00782">
    <property type="entry name" value="DSPc"/>
    <property type="match status" value="1"/>
</dbReference>
<evidence type="ECO:0000256" key="5">
    <source>
        <dbReference type="ARBA" id="ARBA00023235"/>
    </source>
</evidence>
<gene>
    <name evidence="8" type="primary">CSON015638</name>
</gene>
<dbReference type="InterPro" id="IPR000340">
    <property type="entry name" value="Dual-sp_phosphatase_cat-dom"/>
</dbReference>
<reference evidence="8" key="1">
    <citation type="submission" date="2018-07" db="EMBL/GenBank/DDBJ databases">
        <authorList>
            <person name="Quirk P.G."/>
            <person name="Krulwich T.A."/>
        </authorList>
    </citation>
    <scope>NUCLEOTIDE SEQUENCE</scope>
</reference>
<dbReference type="GO" id="GO:0001522">
    <property type="term" value="P:pseudouridine synthesis"/>
    <property type="evidence" value="ECO:0007669"/>
    <property type="project" value="InterPro"/>
</dbReference>
<name>A0A336LWW1_CULSO</name>
<dbReference type="InterPro" id="IPR020095">
    <property type="entry name" value="PsdUridine_synth_TruA_C"/>
</dbReference>
<dbReference type="AlphaFoldDB" id="A0A336LWW1"/>